<feature type="non-terminal residue" evidence="2">
    <location>
        <position position="555"/>
    </location>
</feature>
<name>A0AAD4D3X1_9FUNG</name>
<dbReference type="AlphaFoldDB" id="A0AAD4D3X1"/>
<comment type="caution">
    <text evidence="2">The sequence shown here is derived from an EMBL/GenBank/DDBJ whole genome shotgun (WGS) entry which is preliminary data.</text>
</comment>
<feature type="compositionally biased region" description="Basic and acidic residues" evidence="1">
    <location>
        <begin position="529"/>
        <end position="546"/>
    </location>
</feature>
<organism evidence="2 3">
    <name type="scientific">Linnemannia exigua</name>
    <dbReference type="NCBI Taxonomy" id="604196"/>
    <lineage>
        <taxon>Eukaryota</taxon>
        <taxon>Fungi</taxon>
        <taxon>Fungi incertae sedis</taxon>
        <taxon>Mucoromycota</taxon>
        <taxon>Mortierellomycotina</taxon>
        <taxon>Mortierellomycetes</taxon>
        <taxon>Mortierellales</taxon>
        <taxon>Mortierellaceae</taxon>
        <taxon>Linnemannia</taxon>
    </lineage>
</organism>
<protein>
    <submittedName>
        <fullName evidence="2">Uncharacterized protein</fullName>
    </submittedName>
</protein>
<feature type="region of interest" description="Disordered" evidence="1">
    <location>
        <begin position="529"/>
        <end position="555"/>
    </location>
</feature>
<sequence length="555" mass="63762">MEQSQRKSNRVGREPVNIPWSQVFEGVPHSDYFKGLEGPSEINHIAYFKHCNAPYSQKQFYHSLWKGTILPIIEGTTIQRIADQRKRLNQEWKAKVVTDRFWSSVMNDKLVAKARANDKRQIVALREQVVNQLENTYEYYSKRTRILNSVKVTESTCSSTDPTFNTDDLSDGSTIEHVAPVALSRLVGPGTLSSKLSRKSLYYKGTVCISEKLMTYRRKQVEDESFLQDHQVNNILALNFIFHDGYLQDLRATEKGRWEYTLEQANMTLIMDIAVMCSMQERAEALKQLHRVAYERDALMSPIILTAQNLMATTALWADTPLVRDNEDSFTERFCKPFINAFFGQFEDTRLCWSRDALKTGDQDTGERLYPDIMLCTTISPGHAVLVGEIKKLDANENECQRDRIKLFIQMKRALDSLLDYGVEGPVIGILVQRHRVEIWAMTLPYEALYMPTHVGSFDLILSRFYFGALVALTPPLLAAKAAVKHTLARLKEGPQPLFTRKDWRRGTYHFEPMVLDDDISMKEEARALRQEGKAMKSKDTKKTDIGCEEDKENK</sequence>
<reference evidence="2" key="1">
    <citation type="journal article" date="2020" name="Fungal Divers.">
        <title>Resolving the Mortierellaceae phylogeny through synthesis of multi-gene phylogenetics and phylogenomics.</title>
        <authorList>
            <person name="Vandepol N."/>
            <person name="Liber J."/>
            <person name="Desiro A."/>
            <person name="Na H."/>
            <person name="Kennedy M."/>
            <person name="Barry K."/>
            <person name="Grigoriev I.V."/>
            <person name="Miller A.N."/>
            <person name="O'Donnell K."/>
            <person name="Stajich J.E."/>
            <person name="Bonito G."/>
        </authorList>
    </citation>
    <scope>NUCLEOTIDE SEQUENCE</scope>
    <source>
        <strain evidence="2">NRRL 28262</strain>
    </source>
</reference>
<keyword evidence="3" id="KW-1185">Reference proteome</keyword>
<proteinExistence type="predicted"/>
<accession>A0AAD4D3X1</accession>
<gene>
    <name evidence="2" type="ORF">BGZ95_005503</name>
</gene>
<dbReference type="EMBL" id="JAAAIL010002549">
    <property type="protein sequence ID" value="KAG0256404.1"/>
    <property type="molecule type" value="Genomic_DNA"/>
</dbReference>
<evidence type="ECO:0000313" key="3">
    <source>
        <dbReference type="Proteomes" id="UP001194580"/>
    </source>
</evidence>
<evidence type="ECO:0000256" key="1">
    <source>
        <dbReference type="SAM" id="MobiDB-lite"/>
    </source>
</evidence>
<evidence type="ECO:0000313" key="2">
    <source>
        <dbReference type="EMBL" id="KAG0256404.1"/>
    </source>
</evidence>
<dbReference type="Proteomes" id="UP001194580">
    <property type="component" value="Unassembled WGS sequence"/>
</dbReference>